<reference evidence="1" key="1">
    <citation type="journal article" date="2011" name="PLoS ONE">
        <title>Ralstonia syzygii, the Blood Disease Bacterium and some Asian R. solanacearum strains form a single genomic species despite divergent lifestyles.</title>
        <authorList>
            <person name="Remenant B."/>
            <person name="de Cambiaire J.C."/>
            <person name="Cellier G."/>
            <person name="Jacobs J.M."/>
            <person name="Mangenot S."/>
            <person name="Barbe V."/>
            <person name="Lajus A."/>
            <person name="Vallenet D."/>
            <person name="Medigue C."/>
            <person name="Fegan M."/>
            <person name="Allen C."/>
            <person name="Prior P."/>
        </authorList>
    </citation>
    <scope>NUCLEOTIDE SEQUENCE</scope>
    <source>
        <strain evidence="1">R24</strain>
    </source>
</reference>
<gene>
    <name evidence="1" type="ORF">RALSY_30322</name>
</gene>
<dbReference type="AlphaFoldDB" id="G3A3W3"/>
<accession>G3A3W3</accession>
<proteinExistence type="predicted"/>
<evidence type="ECO:0000313" key="1">
    <source>
        <dbReference type="EMBL" id="CCA88574.1"/>
    </source>
</evidence>
<sequence length="85" mass="9186">MTAWHADREQRVKPPDAARVYVCFFIAIRIIPPGGRGDTCGQPAVPGKARHGVSAPATRHGHVLEAVLAAEKEHADALSDMRHGR</sequence>
<name>G3A3W3_9RALS</name>
<reference evidence="1" key="2">
    <citation type="submission" date="2011-04" db="EMBL/GenBank/DDBJ databases">
        <authorList>
            <person name="Genoscope - CEA"/>
        </authorList>
    </citation>
    <scope>NUCLEOTIDE SEQUENCE</scope>
    <source>
        <strain evidence="1">R24</strain>
    </source>
</reference>
<organism evidence="1">
    <name type="scientific">Ralstonia syzygii R24</name>
    <dbReference type="NCBI Taxonomy" id="907261"/>
    <lineage>
        <taxon>Bacteria</taxon>
        <taxon>Pseudomonadati</taxon>
        <taxon>Pseudomonadota</taxon>
        <taxon>Betaproteobacteria</taxon>
        <taxon>Burkholderiales</taxon>
        <taxon>Burkholderiaceae</taxon>
        <taxon>Ralstonia</taxon>
        <taxon>Ralstonia solanacearum species complex</taxon>
    </lineage>
</organism>
<dbReference type="EMBL" id="FR854088">
    <property type="protein sequence ID" value="CCA88574.1"/>
    <property type="molecule type" value="Genomic_DNA"/>
</dbReference>
<protein>
    <submittedName>
        <fullName evidence="1">Uncharacterized protein</fullName>
    </submittedName>
</protein>